<reference evidence="1" key="1">
    <citation type="journal article" date="2024" name="BMC Genomics">
        <title>Functional annotation of a divergent genome using sequence and structure-based similarity.</title>
        <authorList>
            <person name="Svedberg D."/>
            <person name="Winiger R.R."/>
            <person name="Berg A."/>
            <person name="Sharma H."/>
            <person name="Tellgren-Roth C."/>
            <person name="Debrunner-Vossbrinck B.A."/>
            <person name="Vossbrinck C.R."/>
            <person name="Barandun J."/>
        </authorList>
    </citation>
    <scope>NUCLEOTIDE SEQUENCE</scope>
    <source>
        <strain evidence="1">Illinois isolate</strain>
    </source>
</reference>
<evidence type="ECO:0000313" key="1">
    <source>
        <dbReference type="EMBL" id="WUR02129.1"/>
    </source>
</evidence>
<sequence>MGGLLCLKHEHNQTICEYIKFAEELAKPYKLKSEEKIKIILDGPKGEILDVQRLIIRSKVLDEVLINDIFVRRDLSGRKKEEKGKEGTRKKVP</sequence>
<keyword evidence="2" id="KW-1185">Reference proteome</keyword>
<dbReference type="RefSeq" id="XP_065328274.1">
    <property type="nucleotide sequence ID" value="XM_065472202.1"/>
</dbReference>
<accession>A0AAX4J817</accession>
<dbReference type="Proteomes" id="UP001334084">
    <property type="component" value="Chromosome 1"/>
</dbReference>
<dbReference type="KEGG" id="vnx:VNE69_01068"/>
<proteinExistence type="predicted"/>
<evidence type="ECO:0000313" key="2">
    <source>
        <dbReference type="Proteomes" id="UP001334084"/>
    </source>
</evidence>
<dbReference type="GeneID" id="90539933"/>
<dbReference type="EMBL" id="CP142726">
    <property type="protein sequence ID" value="WUR02129.1"/>
    <property type="molecule type" value="Genomic_DNA"/>
</dbReference>
<protein>
    <submittedName>
        <fullName evidence="1">Uncharacterized protein</fullName>
    </submittedName>
</protein>
<dbReference type="AlphaFoldDB" id="A0AAX4J817"/>
<organism evidence="1 2">
    <name type="scientific">Vairimorpha necatrix</name>
    <dbReference type="NCBI Taxonomy" id="6039"/>
    <lineage>
        <taxon>Eukaryota</taxon>
        <taxon>Fungi</taxon>
        <taxon>Fungi incertae sedis</taxon>
        <taxon>Microsporidia</taxon>
        <taxon>Nosematidae</taxon>
        <taxon>Vairimorpha</taxon>
    </lineage>
</organism>
<gene>
    <name evidence="1" type="ORF">VNE69_01068</name>
</gene>
<name>A0AAX4J817_9MICR</name>